<keyword evidence="2" id="KW-0285">Flavoprotein</keyword>
<keyword evidence="3" id="KW-0274">FAD</keyword>
<protein>
    <recommendedName>
        <fullName evidence="5">FAD-binding domain-containing protein</fullName>
    </recommendedName>
</protein>
<keyword evidence="7" id="KW-1185">Reference proteome</keyword>
<evidence type="ECO:0000256" key="2">
    <source>
        <dbReference type="ARBA" id="ARBA00022630"/>
    </source>
</evidence>
<dbReference type="GO" id="GO:0071949">
    <property type="term" value="F:FAD binding"/>
    <property type="evidence" value="ECO:0007669"/>
    <property type="project" value="InterPro"/>
</dbReference>
<dbReference type="PRINTS" id="PR00420">
    <property type="entry name" value="RNGMNOXGNASE"/>
</dbReference>
<dbReference type="AlphaFoldDB" id="S7ZDH9"/>
<dbReference type="InterPro" id="IPR050641">
    <property type="entry name" value="RIFMO-like"/>
</dbReference>
<accession>S7ZDH9</accession>
<dbReference type="Gene3D" id="3.30.70.2450">
    <property type="match status" value="1"/>
</dbReference>
<dbReference type="InterPro" id="IPR036188">
    <property type="entry name" value="FAD/NAD-bd_sf"/>
</dbReference>
<dbReference type="EMBL" id="KB644409">
    <property type="protein sequence ID" value="EPS26741.1"/>
    <property type="molecule type" value="Genomic_DNA"/>
</dbReference>
<reference evidence="6 7" key="1">
    <citation type="journal article" date="2013" name="PLoS ONE">
        <title>Genomic and secretomic analyses reveal unique features of the lignocellulolytic enzyme system of Penicillium decumbens.</title>
        <authorList>
            <person name="Liu G."/>
            <person name="Zhang L."/>
            <person name="Wei X."/>
            <person name="Zou G."/>
            <person name="Qin Y."/>
            <person name="Ma L."/>
            <person name="Li J."/>
            <person name="Zheng H."/>
            <person name="Wang S."/>
            <person name="Wang C."/>
            <person name="Xun L."/>
            <person name="Zhao G.-P."/>
            <person name="Zhou Z."/>
            <person name="Qu Y."/>
        </authorList>
    </citation>
    <scope>NUCLEOTIDE SEQUENCE [LARGE SCALE GENOMIC DNA]</scope>
    <source>
        <strain evidence="7">114-2 / CGMCC 5302</strain>
    </source>
</reference>
<dbReference type="HOGENOM" id="CLU_009665_20_3_1"/>
<dbReference type="eggNOG" id="KOG3855">
    <property type="taxonomic scope" value="Eukaryota"/>
</dbReference>
<dbReference type="Proteomes" id="UP000019376">
    <property type="component" value="Unassembled WGS sequence"/>
</dbReference>
<dbReference type="Pfam" id="PF01494">
    <property type="entry name" value="FAD_binding_3"/>
    <property type="match status" value="1"/>
</dbReference>
<evidence type="ECO:0000259" key="5">
    <source>
        <dbReference type="Pfam" id="PF01494"/>
    </source>
</evidence>
<feature type="domain" description="FAD-binding" evidence="5">
    <location>
        <begin position="3"/>
        <end position="357"/>
    </location>
</feature>
<gene>
    <name evidence="6" type="ORF">PDE_01680</name>
</gene>
<dbReference type="STRING" id="933388.S7ZDH9"/>
<dbReference type="GO" id="GO:0016709">
    <property type="term" value="F:oxidoreductase activity, acting on paired donors, with incorporation or reduction of molecular oxygen, NAD(P)H as one donor, and incorporation of one atom of oxygen"/>
    <property type="evidence" value="ECO:0007669"/>
    <property type="project" value="UniProtKB-ARBA"/>
</dbReference>
<evidence type="ECO:0000256" key="4">
    <source>
        <dbReference type="ARBA" id="ARBA00023002"/>
    </source>
</evidence>
<dbReference type="Gene3D" id="3.50.50.60">
    <property type="entry name" value="FAD/NAD(P)-binding domain"/>
    <property type="match status" value="1"/>
</dbReference>
<dbReference type="PANTHER" id="PTHR43004">
    <property type="entry name" value="TRK SYSTEM POTASSIUM UPTAKE PROTEIN"/>
    <property type="match status" value="1"/>
</dbReference>
<comment type="cofactor">
    <cofactor evidence="1">
        <name>FAD</name>
        <dbReference type="ChEBI" id="CHEBI:57692"/>
    </cofactor>
</comment>
<dbReference type="OrthoDB" id="2096480at2759"/>
<keyword evidence="4" id="KW-0560">Oxidoreductase</keyword>
<evidence type="ECO:0000313" key="6">
    <source>
        <dbReference type="EMBL" id="EPS26741.1"/>
    </source>
</evidence>
<evidence type="ECO:0000256" key="1">
    <source>
        <dbReference type="ARBA" id="ARBA00001974"/>
    </source>
</evidence>
<proteinExistence type="predicted"/>
<dbReference type="PhylomeDB" id="S7ZDH9"/>
<sequence>MPEIDVLIAGAGPTGLVLALWLHHQGVKVRIIDQSTGPAPDSRALVVHARILELYRQLDLADEMVQRGYQIPATNVWVNGVRRAHIPLKEFGSELTPYPCMFTLPQNVHEGLLEKRLNSNGVFVERRTKLKGFTDDGTTVSATLQNDDGEEETCEAGYLVGCDGAHSVVRHGIGANYEGETYIPLFYIADMVAGEQESPMSNGEAHITFVDDTFNLVLPFVEERRVRLIGTIMAKDDGTSHVSSAYSHTAVTFEDVLPDIKKASRINVEKVNWFSTYRSHHRVSDKFRSKRAFIVGDAAHIHSPVGGQGMNTGIMDAINLAWKLATVIKQSSMTEEARNALLDTFESERRPFALNIVGATDQGFTTLTSSSYLAHMMRNWIIPYVAPFVMRLQRVRNEAFKRGSQLICSYRGNSTLNQRGDASAIIQPGDRLPWVKTNTCDNFSSLKSLSWQVHVYGLPDVNLRKWCEDKHISLFVFEWNTKHSSAGFKKDAAYLLRPDQYIAGIFEGESLGSQLEQYFLERGLAV</sequence>
<name>S7ZDH9_PENO1</name>
<dbReference type="PANTHER" id="PTHR43004:SF19">
    <property type="entry name" value="BINDING MONOOXYGENASE, PUTATIVE (JCVI)-RELATED"/>
    <property type="match status" value="1"/>
</dbReference>
<evidence type="ECO:0000313" key="7">
    <source>
        <dbReference type="Proteomes" id="UP000019376"/>
    </source>
</evidence>
<dbReference type="InterPro" id="IPR002938">
    <property type="entry name" value="FAD-bd"/>
</dbReference>
<dbReference type="SUPFAM" id="SSF51905">
    <property type="entry name" value="FAD/NAD(P)-binding domain"/>
    <property type="match status" value="1"/>
</dbReference>
<organism evidence="6 7">
    <name type="scientific">Penicillium oxalicum (strain 114-2 / CGMCC 5302)</name>
    <name type="common">Penicillium decumbens</name>
    <dbReference type="NCBI Taxonomy" id="933388"/>
    <lineage>
        <taxon>Eukaryota</taxon>
        <taxon>Fungi</taxon>
        <taxon>Dikarya</taxon>
        <taxon>Ascomycota</taxon>
        <taxon>Pezizomycotina</taxon>
        <taxon>Eurotiomycetes</taxon>
        <taxon>Eurotiomycetidae</taxon>
        <taxon>Eurotiales</taxon>
        <taxon>Aspergillaceae</taxon>
        <taxon>Penicillium</taxon>
    </lineage>
</organism>
<evidence type="ECO:0000256" key="3">
    <source>
        <dbReference type="ARBA" id="ARBA00022827"/>
    </source>
</evidence>